<reference evidence="1 2" key="1">
    <citation type="journal article" date="2021" name="Sci. Rep.">
        <title>The genome of the diatom Chaetoceros tenuissimus carries an ancient integrated fragment of an extant virus.</title>
        <authorList>
            <person name="Hongo Y."/>
            <person name="Kimura K."/>
            <person name="Takaki Y."/>
            <person name="Yoshida Y."/>
            <person name="Baba S."/>
            <person name="Kobayashi G."/>
            <person name="Nagasaki K."/>
            <person name="Hano T."/>
            <person name="Tomaru Y."/>
        </authorList>
    </citation>
    <scope>NUCLEOTIDE SEQUENCE [LARGE SCALE GENOMIC DNA]</scope>
    <source>
        <strain evidence="1 2">NIES-3715</strain>
    </source>
</reference>
<dbReference type="Proteomes" id="UP001054902">
    <property type="component" value="Unassembled WGS sequence"/>
</dbReference>
<evidence type="ECO:0000313" key="2">
    <source>
        <dbReference type="Proteomes" id="UP001054902"/>
    </source>
</evidence>
<dbReference type="AlphaFoldDB" id="A0AAD3CN60"/>
<accession>A0AAD3CN60</accession>
<sequence>MIQNNCYNLLQNLRVKEKNERQRKIHRIIALSLALFSEKDAKDATKFVEDFIETSTSSHDLLIREACIRSTCFCMKEILKNTDTSPPNYVETLVIETMLLQSFKLNLENPHQGSTSCKHLILETLLMIVDYFEANVKDQSLVFQFLSRLENTQLLLSLTSLLAASRGIDPTIDLAISSLSKLQHIVFNAQEMKTTMHWLSTLMDGNFFDKNKFQYLFHLPFLNFVTEIIDFLLRLEPCGEDIQIISLIAVEMYRLVSNQAERNTPITLHLDISVLTAKVSCLVIYCKMLLEKSHLGMTKWDQEPILEAEKSIVTSDFIIKVTWGLVSRWKEIQVISTRIFQMLFNEQSFRASMEKKILFSALSQNGYGHVLTLVKESIRLKQITSIQLEKAIESAFLHLFQYIENQEITTLHIEELVLIQRNIPDEYQPIQFTNFQIPLRQKIKIYNICKSFLNFVLNMQVELEEIPRLQRDDKVARSNMNRDIFIEAICDDLVCSIKLQCPPLQSLWEYAPKLWTLVSCAKSQHSDQSIVQISSSTFDAVEEYLLRIEFGRIEYNKIMTSFEVIVEVLKLCIEYDSPRLKREYLQRISGLISAHNAHFLLGLEDGESQRAYLEYILRDYETFEASIGSSISRQRDFVRAMKSFYVVVVNS</sequence>
<gene>
    <name evidence="1" type="ORF">CTEN210_05538</name>
</gene>
<dbReference type="EMBL" id="BLLK01000032">
    <property type="protein sequence ID" value="GFH49062.1"/>
    <property type="molecule type" value="Genomic_DNA"/>
</dbReference>
<keyword evidence="2" id="KW-1185">Reference proteome</keyword>
<organism evidence="1 2">
    <name type="scientific">Chaetoceros tenuissimus</name>
    <dbReference type="NCBI Taxonomy" id="426638"/>
    <lineage>
        <taxon>Eukaryota</taxon>
        <taxon>Sar</taxon>
        <taxon>Stramenopiles</taxon>
        <taxon>Ochrophyta</taxon>
        <taxon>Bacillariophyta</taxon>
        <taxon>Coscinodiscophyceae</taxon>
        <taxon>Chaetocerotophycidae</taxon>
        <taxon>Chaetocerotales</taxon>
        <taxon>Chaetocerotaceae</taxon>
        <taxon>Chaetoceros</taxon>
    </lineage>
</organism>
<name>A0AAD3CN60_9STRA</name>
<protein>
    <submittedName>
        <fullName evidence="1">Uncharacterized protein</fullName>
    </submittedName>
</protein>
<evidence type="ECO:0000313" key="1">
    <source>
        <dbReference type="EMBL" id="GFH49062.1"/>
    </source>
</evidence>
<comment type="caution">
    <text evidence="1">The sequence shown here is derived from an EMBL/GenBank/DDBJ whole genome shotgun (WGS) entry which is preliminary data.</text>
</comment>
<proteinExistence type="predicted"/>